<dbReference type="InterPro" id="IPR038389">
    <property type="entry name" value="PSMG2_sf"/>
</dbReference>
<comment type="caution">
    <text evidence="5">The sequence shown here is derived from an EMBL/GenBank/DDBJ whole genome shotgun (WGS) entry which is preliminary data.</text>
</comment>
<keyword evidence="6" id="KW-1185">Reference proteome</keyword>
<dbReference type="FunFam" id="3.40.50.10900:FF:000005">
    <property type="entry name" value="Proteasome assembly chaperone 2"/>
    <property type="match status" value="1"/>
</dbReference>
<dbReference type="InterPro" id="IPR016562">
    <property type="entry name" value="Proteasome_assmbl_chp_2_euk"/>
</dbReference>
<dbReference type="Proteomes" id="UP001604336">
    <property type="component" value="Unassembled WGS sequence"/>
</dbReference>
<sequence>MEFYVEEGKELDQNCSTLILPALSIGNVGQLAVDLLIASLKAEKIGYLDDPNILPCVGNDAYWPSPPGDLTLPLEAYESSSSALTLVQQRSPVVKGMMVEYAKNLANFASSNGKKHVIILSSLDFGRWHTIDVSSGLQVYYLSTSNIDGTDEDCERLGWNRLQEYNPSQRMWKYLNTLAEVGSALEEDLPFEELGDEDYYPSLPFAALFSCFKAKGLKVTCLLCYCSEGDNIPEGFHLAEAASKLMRLSQNEFHGNEAGKWIIPFSWKSVYGPPADISLF</sequence>
<dbReference type="PANTHER" id="PTHR12970:SF1">
    <property type="entry name" value="PROTEASOME ASSEMBLY CHAPERONE 2"/>
    <property type="match status" value="1"/>
</dbReference>
<gene>
    <name evidence="5" type="ORF">Adt_17801</name>
</gene>
<accession>A0ABD1THJ3</accession>
<evidence type="ECO:0000256" key="4">
    <source>
        <dbReference type="PIRNR" id="PIRNR010044"/>
    </source>
</evidence>
<evidence type="ECO:0000256" key="2">
    <source>
        <dbReference type="ARBA" id="ARBA00023186"/>
    </source>
</evidence>
<dbReference type="PIRSF" id="PIRSF010044">
    <property type="entry name" value="UCP010044"/>
    <property type="match status" value="1"/>
</dbReference>
<dbReference type="Pfam" id="PF09754">
    <property type="entry name" value="PAC2"/>
    <property type="match status" value="1"/>
</dbReference>
<reference evidence="6" key="1">
    <citation type="submission" date="2024-07" db="EMBL/GenBank/DDBJ databases">
        <title>Two chromosome-level genome assemblies of Korean endemic species Abeliophyllum distichum and Forsythia ovata (Oleaceae).</title>
        <authorList>
            <person name="Jang H."/>
        </authorList>
    </citation>
    <scope>NUCLEOTIDE SEQUENCE [LARGE SCALE GENOMIC DNA]</scope>
</reference>
<name>A0ABD1THJ3_9LAMI</name>
<dbReference type="PANTHER" id="PTHR12970">
    <property type="entry name" value="PROTEASOME ASSEMBLY CHAPERONE 2"/>
    <property type="match status" value="1"/>
</dbReference>
<dbReference type="EMBL" id="JBFOLK010000005">
    <property type="protein sequence ID" value="KAL2512201.1"/>
    <property type="molecule type" value="Genomic_DNA"/>
</dbReference>
<comment type="similarity">
    <text evidence="3 4">Belongs to the PSMG2 family.</text>
</comment>
<dbReference type="AlphaFoldDB" id="A0ABD1THJ3"/>
<comment type="subunit">
    <text evidence="4">Forms a heterodimer with PSMG1.</text>
</comment>
<organism evidence="5 6">
    <name type="scientific">Abeliophyllum distichum</name>
    <dbReference type="NCBI Taxonomy" id="126358"/>
    <lineage>
        <taxon>Eukaryota</taxon>
        <taxon>Viridiplantae</taxon>
        <taxon>Streptophyta</taxon>
        <taxon>Embryophyta</taxon>
        <taxon>Tracheophyta</taxon>
        <taxon>Spermatophyta</taxon>
        <taxon>Magnoliopsida</taxon>
        <taxon>eudicotyledons</taxon>
        <taxon>Gunneridae</taxon>
        <taxon>Pentapetalae</taxon>
        <taxon>asterids</taxon>
        <taxon>lamiids</taxon>
        <taxon>Lamiales</taxon>
        <taxon>Oleaceae</taxon>
        <taxon>Forsythieae</taxon>
        <taxon>Abeliophyllum</taxon>
    </lineage>
</organism>
<dbReference type="Gene3D" id="3.40.50.10900">
    <property type="entry name" value="PAC-like subunit"/>
    <property type="match status" value="2"/>
</dbReference>
<dbReference type="SUPFAM" id="SSF159659">
    <property type="entry name" value="Cgl1923-like"/>
    <property type="match status" value="1"/>
</dbReference>
<dbReference type="FunFam" id="3.40.50.10900:FF:000004">
    <property type="entry name" value="Proteasome assembly chaperone 2"/>
    <property type="match status" value="1"/>
</dbReference>
<comment type="function">
    <text evidence="4">Chaperone protein which promotes assembly of the 20S proteasome as part of a heterodimer with PSMG1.</text>
</comment>
<protein>
    <recommendedName>
        <fullName evidence="1 4">Proteasome assembly chaperone 2</fullName>
    </recommendedName>
</protein>
<dbReference type="InterPro" id="IPR019151">
    <property type="entry name" value="Proteasome_assmbl_chaperone_2"/>
</dbReference>
<keyword evidence="2 4" id="KW-0143">Chaperone</keyword>
<proteinExistence type="inferred from homology"/>
<evidence type="ECO:0000313" key="6">
    <source>
        <dbReference type="Proteomes" id="UP001604336"/>
    </source>
</evidence>
<evidence type="ECO:0000313" key="5">
    <source>
        <dbReference type="EMBL" id="KAL2512201.1"/>
    </source>
</evidence>
<evidence type="ECO:0000256" key="1">
    <source>
        <dbReference type="ARBA" id="ARBA00019186"/>
    </source>
</evidence>
<evidence type="ECO:0000256" key="3">
    <source>
        <dbReference type="ARBA" id="ARBA00025745"/>
    </source>
</evidence>